<proteinExistence type="predicted"/>
<dbReference type="EMBL" id="KJ190157">
    <property type="protein sequence ID" value="AHN83538.1"/>
    <property type="molecule type" value="Genomic_DNA"/>
</dbReference>
<reference evidence="2 3" key="1">
    <citation type="journal article" date="2014" name="Genome Announc.">
        <title>Complete Genome Sequences of Two Escherichia coli O157:H7 Phages Effective in Limiting Contamination of Food Products.</title>
        <authorList>
            <person name="Hong Y."/>
            <person name="Pan Y."/>
            <person name="Harman N.J."/>
            <person name="Ebner P.D."/>
        </authorList>
    </citation>
    <scope>NUCLEOTIDE SEQUENCE [LARGE SCALE GENOMIC DNA]</scope>
</reference>
<dbReference type="Pfam" id="PF24187">
    <property type="entry name" value="DUF7415"/>
    <property type="match status" value="2"/>
</dbReference>
<evidence type="ECO:0000259" key="1">
    <source>
        <dbReference type="Pfam" id="PF24187"/>
    </source>
</evidence>
<dbReference type="RefSeq" id="YP_009031727.1">
    <property type="nucleotide sequence ID" value="NC_024139.1"/>
</dbReference>
<keyword evidence="3" id="KW-1185">Reference proteome</keyword>
<protein>
    <recommendedName>
        <fullName evidence="1">DUF7415 domain-containing protein</fullName>
    </recommendedName>
</protein>
<feature type="domain" description="DUF7415" evidence="1">
    <location>
        <begin position="69"/>
        <end position="112"/>
    </location>
</feature>
<evidence type="ECO:0000313" key="2">
    <source>
        <dbReference type="EMBL" id="AHN83538.1"/>
    </source>
</evidence>
<accession>A0A023MHP6</accession>
<dbReference type="GeneID" id="19487073"/>
<name>A0A023MHP6_9CAUD</name>
<evidence type="ECO:0000313" key="3">
    <source>
        <dbReference type="Proteomes" id="UP000026908"/>
    </source>
</evidence>
<dbReference type="KEGG" id="vg:19487073"/>
<dbReference type="InterPro" id="IPR055838">
    <property type="entry name" value="DUF7415"/>
</dbReference>
<feature type="domain" description="DUF7415" evidence="1">
    <location>
        <begin position="15"/>
        <end position="65"/>
    </location>
</feature>
<organism evidence="2 3">
    <name type="scientific">Escherichia phage vB_EcoS_FFH_1</name>
    <dbReference type="NCBI Taxonomy" id="1446489"/>
    <lineage>
        <taxon>Viruses</taxon>
        <taxon>Duplodnaviria</taxon>
        <taxon>Heunggongvirae</taxon>
        <taxon>Uroviricota</taxon>
        <taxon>Caudoviricetes</taxon>
        <taxon>Demerecviridae</taxon>
        <taxon>Markadamsvirinae</taxon>
        <taxon>Tequintavirus</taxon>
        <taxon>Tequintavirus FFH1</taxon>
    </lineage>
</organism>
<dbReference type="OrthoDB" id="11497at10239"/>
<sequence>MFNNVFSKEANPILVNFWRTLPASLYNEAINSLKIWCENNEISFAFKDDIDEAPCIVLIVQVEEGLEEIVGWKELDEMGLVFALNYKLFMPAKHRLVVNYKTSESPGFQVNERYGWSYSPEEVNEGIQKLRRFGYMIPGLTA</sequence>
<dbReference type="Proteomes" id="UP000026908">
    <property type="component" value="Segment"/>
</dbReference>